<keyword evidence="13" id="KW-1185">Reference proteome</keyword>
<feature type="compositionally biased region" description="Basic and acidic residues" evidence="10">
    <location>
        <begin position="133"/>
        <end position="142"/>
    </location>
</feature>
<dbReference type="SUPFAM" id="SSF56112">
    <property type="entry name" value="Protein kinase-like (PK-like)"/>
    <property type="match status" value="1"/>
</dbReference>
<dbReference type="PROSITE" id="PS00107">
    <property type="entry name" value="PROTEIN_KINASE_ATP"/>
    <property type="match status" value="1"/>
</dbReference>
<feature type="region of interest" description="Disordered" evidence="10">
    <location>
        <begin position="510"/>
        <end position="533"/>
    </location>
</feature>
<evidence type="ECO:0000256" key="9">
    <source>
        <dbReference type="PROSITE-ProRule" id="PRU10141"/>
    </source>
</evidence>
<dbReference type="InterPro" id="IPR000719">
    <property type="entry name" value="Prot_kinase_dom"/>
</dbReference>
<feature type="compositionally biased region" description="Basic residues" evidence="10">
    <location>
        <begin position="117"/>
        <end position="132"/>
    </location>
</feature>
<dbReference type="Pfam" id="PF00069">
    <property type="entry name" value="Pkinase"/>
    <property type="match status" value="1"/>
</dbReference>
<evidence type="ECO:0000259" key="11">
    <source>
        <dbReference type="PROSITE" id="PS50011"/>
    </source>
</evidence>
<proteinExistence type="predicted"/>
<feature type="region of interest" description="Disordered" evidence="10">
    <location>
        <begin position="414"/>
        <end position="436"/>
    </location>
</feature>
<feature type="compositionally biased region" description="Low complexity" evidence="10">
    <location>
        <begin position="38"/>
        <end position="52"/>
    </location>
</feature>
<keyword evidence="3" id="KW-0808">Transferase</keyword>
<feature type="compositionally biased region" description="Low complexity" evidence="10">
    <location>
        <begin position="85"/>
        <end position="99"/>
    </location>
</feature>
<feature type="region of interest" description="Disordered" evidence="10">
    <location>
        <begin position="1"/>
        <end position="161"/>
    </location>
</feature>
<evidence type="ECO:0000256" key="2">
    <source>
        <dbReference type="ARBA" id="ARBA00022527"/>
    </source>
</evidence>
<keyword evidence="4 9" id="KW-0547">Nucleotide-binding</keyword>
<feature type="compositionally biased region" description="Low complexity" evidence="10">
    <location>
        <begin position="143"/>
        <end position="161"/>
    </location>
</feature>
<evidence type="ECO:0000256" key="5">
    <source>
        <dbReference type="ARBA" id="ARBA00022777"/>
    </source>
</evidence>
<evidence type="ECO:0000256" key="6">
    <source>
        <dbReference type="ARBA" id="ARBA00022840"/>
    </source>
</evidence>
<dbReference type="PANTHER" id="PTHR24343:SF515">
    <property type="entry name" value="SERINE_THREONINE-PROTEIN KINASE RTK1-RELATED"/>
    <property type="match status" value="1"/>
</dbReference>
<evidence type="ECO:0000256" key="3">
    <source>
        <dbReference type="ARBA" id="ARBA00022679"/>
    </source>
</evidence>
<keyword evidence="2" id="KW-0723">Serine/threonine-protein kinase</keyword>
<dbReference type="InterPro" id="IPR011009">
    <property type="entry name" value="Kinase-like_dom_sf"/>
</dbReference>
<comment type="catalytic activity">
    <reaction evidence="7">
        <text>L-threonyl-[protein] + ATP = O-phospho-L-threonyl-[protein] + ADP + H(+)</text>
        <dbReference type="Rhea" id="RHEA:46608"/>
        <dbReference type="Rhea" id="RHEA-COMP:11060"/>
        <dbReference type="Rhea" id="RHEA-COMP:11605"/>
        <dbReference type="ChEBI" id="CHEBI:15378"/>
        <dbReference type="ChEBI" id="CHEBI:30013"/>
        <dbReference type="ChEBI" id="CHEBI:30616"/>
        <dbReference type="ChEBI" id="CHEBI:61977"/>
        <dbReference type="ChEBI" id="CHEBI:456216"/>
        <dbReference type="EC" id="2.7.11.1"/>
    </reaction>
</comment>
<dbReference type="InterPro" id="IPR017441">
    <property type="entry name" value="Protein_kinase_ATP_BS"/>
</dbReference>
<feature type="compositionally biased region" description="Polar residues" evidence="10">
    <location>
        <begin position="524"/>
        <end position="533"/>
    </location>
</feature>
<dbReference type="Gene3D" id="1.10.510.10">
    <property type="entry name" value="Transferase(Phosphotransferase) domain 1"/>
    <property type="match status" value="1"/>
</dbReference>
<dbReference type="EMBL" id="KV453927">
    <property type="protein sequence ID" value="ODV74752.1"/>
    <property type="molecule type" value="Genomic_DNA"/>
</dbReference>
<evidence type="ECO:0000313" key="13">
    <source>
        <dbReference type="Proteomes" id="UP000094389"/>
    </source>
</evidence>
<dbReference type="PANTHER" id="PTHR24343">
    <property type="entry name" value="SERINE/THREONINE KINASE"/>
    <property type="match status" value="1"/>
</dbReference>
<dbReference type="GeneID" id="30988924"/>
<evidence type="ECO:0000256" key="4">
    <source>
        <dbReference type="ARBA" id="ARBA00022741"/>
    </source>
</evidence>
<keyword evidence="6 9" id="KW-0067">ATP-binding</keyword>
<dbReference type="RefSeq" id="XP_020071791.1">
    <property type="nucleotide sequence ID" value="XM_020214528.1"/>
</dbReference>
<evidence type="ECO:0000256" key="1">
    <source>
        <dbReference type="ARBA" id="ARBA00012513"/>
    </source>
</evidence>
<evidence type="ECO:0000256" key="7">
    <source>
        <dbReference type="ARBA" id="ARBA00047899"/>
    </source>
</evidence>
<evidence type="ECO:0000256" key="10">
    <source>
        <dbReference type="SAM" id="MobiDB-lite"/>
    </source>
</evidence>
<dbReference type="STRING" id="983966.A0A1E4S5T3"/>
<dbReference type="GO" id="GO:0005524">
    <property type="term" value="F:ATP binding"/>
    <property type="evidence" value="ECO:0007669"/>
    <property type="project" value="UniProtKB-UniRule"/>
</dbReference>
<keyword evidence="5 12" id="KW-0418">Kinase</keyword>
<accession>A0A1E4S5T3</accession>
<dbReference type="Proteomes" id="UP000094389">
    <property type="component" value="Unassembled WGS sequence"/>
</dbReference>
<dbReference type="InterPro" id="IPR008271">
    <property type="entry name" value="Ser/Thr_kinase_AS"/>
</dbReference>
<dbReference type="AlphaFoldDB" id="A0A1E4S5T3"/>
<name>A0A1E4S5T3_CYBJN</name>
<gene>
    <name evidence="12" type="ORF">CYBJADRAFT_166536</name>
</gene>
<dbReference type="GO" id="GO:0005829">
    <property type="term" value="C:cytosol"/>
    <property type="evidence" value="ECO:0007669"/>
    <property type="project" value="TreeGrafter"/>
</dbReference>
<evidence type="ECO:0000256" key="8">
    <source>
        <dbReference type="ARBA" id="ARBA00048679"/>
    </source>
</evidence>
<organism evidence="12 13">
    <name type="scientific">Cyberlindnera jadinii (strain ATCC 18201 / CBS 1600 / BCRC 20928 / JCM 3617 / NBRC 0987 / NRRL Y-1542)</name>
    <name type="common">Torula yeast</name>
    <name type="synonym">Candida utilis</name>
    <dbReference type="NCBI Taxonomy" id="983966"/>
    <lineage>
        <taxon>Eukaryota</taxon>
        <taxon>Fungi</taxon>
        <taxon>Dikarya</taxon>
        <taxon>Ascomycota</taxon>
        <taxon>Saccharomycotina</taxon>
        <taxon>Saccharomycetes</taxon>
        <taxon>Phaffomycetales</taxon>
        <taxon>Phaffomycetaceae</taxon>
        <taxon>Cyberlindnera</taxon>
    </lineage>
</organism>
<dbReference type="PROSITE" id="PS50011">
    <property type="entry name" value="PROTEIN_KINASE_DOM"/>
    <property type="match status" value="1"/>
</dbReference>
<dbReference type="SMART" id="SM00220">
    <property type="entry name" value="S_TKc"/>
    <property type="match status" value="1"/>
</dbReference>
<feature type="domain" description="Protein kinase" evidence="11">
    <location>
        <begin position="201"/>
        <end position="474"/>
    </location>
</feature>
<feature type="compositionally biased region" description="Polar residues" evidence="10">
    <location>
        <begin position="1"/>
        <end position="31"/>
    </location>
</feature>
<dbReference type="PROSITE" id="PS00108">
    <property type="entry name" value="PROTEIN_KINASE_ST"/>
    <property type="match status" value="1"/>
</dbReference>
<dbReference type="GO" id="GO:0004674">
    <property type="term" value="F:protein serine/threonine kinase activity"/>
    <property type="evidence" value="ECO:0007669"/>
    <property type="project" value="UniProtKB-KW"/>
</dbReference>
<dbReference type="EC" id="2.7.11.1" evidence="1"/>
<reference evidence="12 13" key="1">
    <citation type="journal article" date="2016" name="Proc. Natl. Acad. Sci. U.S.A.">
        <title>Comparative genomics of biotechnologically important yeasts.</title>
        <authorList>
            <person name="Riley R."/>
            <person name="Haridas S."/>
            <person name="Wolfe K.H."/>
            <person name="Lopes M.R."/>
            <person name="Hittinger C.T."/>
            <person name="Goeker M."/>
            <person name="Salamov A.A."/>
            <person name="Wisecaver J.H."/>
            <person name="Long T.M."/>
            <person name="Calvey C.H."/>
            <person name="Aerts A.L."/>
            <person name="Barry K.W."/>
            <person name="Choi C."/>
            <person name="Clum A."/>
            <person name="Coughlan A.Y."/>
            <person name="Deshpande S."/>
            <person name="Douglass A.P."/>
            <person name="Hanson S.J."/>
            <person name="Klenk H.-P."/>
            <person name="LaButti K.M."/>
            <person name="Lapidus A."/>
            <person name="Lindquist E.A."/>
            <person name="Lipzen A.M."/>
            <person name="Meier-Kolthoff J.P."/>
            <person name="Ohm R.A."/>
            <person name="Otillar R.P."/>
            <person name="Pangilinan J.L."/>
            <person name="Peng Y."/>
            <person name="Rokas A."/>
            <person name="Rosa C.A."/>
            <person name="Scheuner C."/>
            <person name="Sibirny A.A."/>
            <person name="Slot J.C."/>
            <person name="Stielow J.B."/>
            <person name="Sun H."/>
            <person name="Kurtzman C.P."/>
            <person name="Blackwell M."/>
            <person name="Grigoriev I.V."/>
            <person name="Jeffries T.W."/>
        </authorList>
    </citation>
    <scope>NUCLEOTIDE SEQUENCE [LARGE SCALE GENOMIC DNA]</scope>
    <source>
        <strain evidence="13">ATCC 18201 / CBS 1600 / BCRC 20928 / JCM 3617 / NBRC 0987 / NRRL Y-1542</strain>
    </source>
</reference>
<comment type="catalytic activity">
    <reaction evidence="8">
        <text>L-seryl-[protein] + ATP = O-phospho-L-seryl-[protein] + ADP + H(+)</text>
        <dbReference type="Rhea" id="RHEA:17989"/>
        <dbReference type="Rhea" id="RHEA-COMP:9863"/>
        <dbReference type="Rhea" id="RHEA-COMP:11604"/>
        <dbReference type="ChEBI" id="CHEBI:15378"/>
        <dbReference type="ChEBI" id="CHEBI:29999"/>
        <dbReference type="ChEBI" id="CHEBI:30616"/>
        <dbReference type="ChEBI" id="CHEBI:83421"/>
        <dbReference type="ChEBI" id="CHEBI:456216"/>
        <dbReference type="EC" id="2.7.11.1"/>
    </reaction>
</comment>
<feature type="compositionally biased region" description="Basic and acidic residues" evidence="10">
    <location>
        <begin position="510"/>
        <end position="522"/>
    </location>
</feature>
<evidence type="ECO:0000313" key="12">
    <source>
        <dbReference type="EMBL" id="ODV74752.1"/>
    </source>
</evidence>
<feature type="binding site" evidence="9">
    <location>
        <position position="230"/>
    </location>
    <ligand>
        <name>ATP</name>
        <dbReference type="ChEBI" id="CHEBI:30616"/>
    </ligand>
</feature>
<dbReference type="OrthoDB" id="6513151at2759"/>
<dbReference type="OMA" id="MFEDGSH"/>
<sequence length="533" mass="59244">MVENTESQHQQQLDVSQLSIRNVASHSSQHSAVRPSASIRSGSHVSLSSSTSADGTQKGIFHSTKSKLKGSVMKEEGVKLTPKTSRNSIFSSKPSSRSPTLINPSPQVSHDHEDPKTKRKLGLKRFFKKVTAGKKDKEEAKTSKSSSSDSQKSKLQGKSKTVSKFLNTLSPSQSSTSSPNNNKMVFGVGVDSASELVEKYGIPGKMLGEGAGGSVNVVQRSDGKLYAVKKFRPKNDRESDADYSKKVTSEFCVGSTLHHENVIETLDMLQEGMTFLVVMEFAPYDFFTIVMSGLMTKHEIHCCFKQIVSGTAYLHGMGLAHRDLKLDNCVVNKSGIIKLIDFGSAVVFKYPYENEIVKAKGIVGSDPYLAPEVLVERYYDPRPLDIWSVAIMFCCMTLRRFPWKAPKQTDNSFKLFSLKPEPNPDNPEHKSRSKGPYRLMRLLPHASRPIIGKMLELNPSERATMDDILTDPWFEGIEVCHANADGELVKQPETHTHHLVTEDELNELQKKKEEEKNQKEATVETAQPVQVEG</sequence>
<protein>
    <recommendedName>
        <fullName evidence="1">non-specific serine/threonine protein kinase</fullName>
        <ecNumber evidence="1">2.7.11.1</ecNumber>
    </recommendedName>
</protein>